<dbReference type="SUPFAM" id="SSF88723">
    <property type="entry name" value="PIN domain-like"/>
    <property type="match status" value="1"/>
</dbReference>
<keyword evidence="1 6" id="KW-1277">Toxin-antitoxin system</keyword>
<accession>A0A6N4V2C5</accession>
<dbReference type="CDD" id="cd09873">
    <property type="entry name" value="PIN_Pae0151-like"/>
    <property type="match status" value="1"/>
</dbReference>
<sequence length="130" mass="14454">MLVVDASCLFEVVADTPRSRTIAERLASDTDHAAPEVIDVEVLGVIRAQYLRGALDETAAGQAVTDLRDWPGERFAHRWMLDRVWQLRASVRGWDAFYVTLAEAMDATLVTMDTRLARAPGPQCRIEVLG</sequence>
<feature type="binding site" evidence="6">
    <location>
        <position position="5"/>
    </location>
    <ligand>
        <name>Mg(2+)</name>
        <dbReference type="ChEBI" id="CHEBI:18420"/>
    </ligand>
</feature>
<proteinExistence type="inferred from homology"/>
<comment type="cofactor">
    <cofactor evidence="6">
        <name>Mg(2+)</name>
        <dbReference type="ChEBI" id="CHEBI:18420"/>
    </cofactor>
</comment>
<dbReference type="EC" id="3.1.-.-" evidence="6"/>
<keyword evidence="3 6" id="KW-0479">Metal-binding</keyword>
<keyword evidence="5 6" id="KW-0460">Magnesium</keyword>
<feature type="domain" description="PIN" evidence="7">
    <location>
        <begin position="3"/>
        <end position="120"/>
    </location>
</feature>
<protein>
    <recommendedName>
        <fullName evidence="6">Ribonuclease VapC</fullName>
        <shortName evidence="6">RNase VapC</shortName>
        <ecNumber evidence="6">3.1.-.-</ecNumber>
    </recommendedName>
    <alternativeName>
        <fullName evidence="6">Toxin VapC</fullName>
    </alternativeName>
</protein>
<dbReference type="AlphaFoldDB" id="A0A6N4V2C5"/>
<dbReference type="GO" id="GO:0004540">
    <property type="term" value="F:RNA nuclease activity"/>
    <property type="evidence" value="ECO:0007669"/>
    <property type="project" value="InterPro"/>
</dbReference>
<dbReference type="InterPro" id="IPR029060">
    <property type="entry name" value="PIN-like_dom_sf"/>
</dbReference>
<dbReference type="Pfam" id="PF01850">
    <property type="entry name" value="PIN"/>
    <property type="match status" value="1"/>
</dbReference>
<dbReference type="Proteomes" id="UP000466785">
    <property type="component" value="Chromosome"/>
</dbReference>
<evidence type="ECO:0000259" key="7">
    <source>
        <dbReference type="Pfam" id="PF01850"/>
    </source>
</evidence>
<organism evidence="8 9">
    <name type="scientific">Mycolicibacterium poriferae</name>
    <dbReference type="NCBI Taxonomy" id="39694"/>
    <lineage>
        <taxon>Bacteria</taxon>
        <taxon>Bacillati</taxon>
        <taxon>Actinomycetota</taxon>
        <taxon>Actinomycetes</taxon>
        <taxon>Mycobacteriales</taxon>
        <taxon>Mycobacteriaceae</taxon>
        <taxon>Mycolicibacterium</taxon>
    </lineage>
</organism>
<name>A0A6N4V2C5_9MYCO</name>
<evidence type="ECO:0000256" key="5">
    <source>
        <dbReference type="ARBA" id="ARBA00022842"/>
    </source>
</evidence>
<evidence type="ECO:0000256" key="6">
    <source>
        <dbReference type="HAMAP-Rule" id="MF_00265"/>
    </source>
</evidence>
<reference evidence="8 9" key="1">
    <citation type="journal article" date="2019" name="Emerg. Microbes Infect.">
        <title>Comprehensive subspecies identification of 175 nontuberculous mycobacteria species based on 7547 genomic profiles.</title>
        <authorList>
            <person name="Matsumoto Y."/>
            <person name="Kinjo T."/>
            <person name="Motooka D."/>
            <person name="Nabeya D."/>
            <person name="Jung N."/>
            <person name="Uechi K."/>
            <person name="Horii T."/>
            <person name="Iida T."/>
            <person name="Fujita J."/>
            <person name="Nakamura S."/>
        </authorList>
    </citation>
    <scope>NUCLEOTIDE SEQUENCE [LARGE SCALE GENOMIC DNA]</scope>
    <source>
        <strain evidence="8 9">JCM 12603</strain>
    </source>
</reference>
<dbReference type="GO" id="GO:0016787">
    <property type="term" value="F:hydrolase activity"/>
    <property type="evidence" value="ECO:0007669"/>
    <property type="project" value="UniProtKB-KW"/>
</dbReference>
<dbReference type="PANTHER" id="PTHR35901:SF1">
    <property type="entry name" value="EXONUCLEASE VAPC9"/>
    <property type="match status" value="1"/>
</dbReference>
<evidence type="ECO:0000313" key="8">
    <source>
        <dbReference type="EMBL" id="BBX49596.1"/>
    </source>
</evidence>
<evidence type="ECO:0000256" key="2">
    <source>
        <dbReference type="ARBA" id="ARBA00022722"/>
    </source>
</evidence>
<dbReference type="HAMAP" id="MF_00265">
    <property type="entry name" value="VapC_Nob1"/>
    <property type="match status" value="1"/>
</dbReference>
<dbReference type="PANTHER" id="PTHR35901">
    <property type="entry name" value="RIBONUCLEASE VAPC3"/>
    <property type="match status" value="1"/>
</dbReference>
<evidence type="ECO:0000256" key="1">
    <source>
        <dbReference type="ARBA" id="ARBA00022649"/>
    </source>
</evidence>
<evidence type="ECO:0000256" key="3">
    <source>
        <dbReference type="ARBA" id="ARBA00022723"/>
    </source>
</evidence>
<evidence type="ECO:0000256" key="4">
    <source>
        <dbReference type="ARBA" id="ARBA00022801"/>
    </source>
</evidence>
<dbReference type="InterPro" id="IPR022907">
    <property type="entry name" value="VapC_family"/>
</dbReference>
<keyword evidence="4 6" id="KW-0378">Hydrolase</keyword>
<dbReference type="EMBL" id="AP022570">
    <property type="protein sequence ID" value="BBX49596.1"/>
    <property type="molecule type" value="Genomic_DNA"/>
</dbReference>
<comment type="similarity">
    <text evidence="6">Belongs to the PINc/VapC protein family.</text>
</comment>
<feature type="binding site" evidence="6">
    <location>
        <position position="95"/>
    </location>
    <ligand>
        <name>Mg(2+)</name>
        <dbReference type="ChEBI" id="CHEBI:18420"/>
    </ligand>
</feature>
<evidence type="ECO:0000313" key="9">
    <source>
        <dbReference type="Proteomes" id="UP000466785"/>
    </source>
</evidence>
<comment type="function">
    <text evidence="6">Toxic component of a toxin-antitoxin (TA) system. An RNase.</text>
</comment>
<dbReference type="GO" id="GO:0000287">
    <property type="term" value="F:magnesium ion binding"/>
    <property type="evidence" value="ECO:0007669"/>
    <property type="project" value="UniProtKB-UniRule"/>
</dbReference>
<dbReference type="InterPro" id="IPR044153">
    <property type="entry name" value="PIN_Pae0151-like"/>
</dbReference>
<dbReference type="KEGG" id="mpof:MPOR_06220"/>
<dbReference type="GO" id="GO:0090729">
    <property type="term" value="F:toxin activity"/>
    <property type="evidence" value="ECO:0007669"/>
    <property type="project" value="UniProtKB-KW"/>
</dbReference>
<dbReference type="InterPro" id="IPR051619">
    <property type="entry name" value="TypeII_TA_RNase_PINc/VapC"/>
</dbReference>
<dbReference type="Gene3D" id="3.40.50.1010">
    <property type="entry name" value="5'-nuclease"/>
    <property type="match status" value="1"/>
</dbReference>
<keyword evidence="2 6" id="KW-0540">Nuclease</keyword>
<keyword evidence="6" id="KW-0800">Toxin</keyword>
<dbReference type="InterPro" id="IPR002716">
    <property type="entry name" value="PIN_dom"/>
</dbReference>
<gene>
    <name evidence="6" type="primary">vapC</name>
    <name evidence="8" type="ORF">MPOR_06220</name>
</gene>
<keyword evidence="9" id="KW-1185">Reference proteome</keyword>